<protein>
    <recommendedName>
        <fullName evidence="5">NAC domain-containing protein</fullName>
    </recommendedName>
</protein>
<dbReference type="PROSITE" id="PS51005">
    <property type="entry name" value="NAC"/>
    <property type="match status" value="1"/>
</dbReference>
<dbReference type="SUPFAM" id="SSF101941">
    <property type="entry name" value="NAC domain"/>
    <property type="match status" value="1"/>
</dbReference>
<proteinExistence type="predicted"/>
<keyword evidence="4" id="KW-0539">Nucleus</keyword>
<evidence type="ECO:0000313" key="6">
    <source>
        <dbReference type="EMBL" id="KAE8022279.1"/>
    </source>
</evidence>
<evidence type="ECO:0000313" key="7">
    <source>
        <dbReference type="Proteomes" id="UP000327013"/>
    </source>
</evidence>
<dbReference type="GO" id="GO:0003677">
    <property type="term" value="F:DNA binding"/>
    <property type="evidence" value="ECO:0007669"/>
    <property type="project" value="UniProtKB-KW"/>
</dbReference>
<dbReference type="GO" id="GO:0006355">
    <property type="term" value="P:regulation of DNA-templated transcription"/>
    <property type="evidence" value="ECO:0007669"/>
    <property type="project" value="InterPro"/>
</dbReference>
<dbReference type="PANTHER" id="PTHR31744">
    <property type="entry name" value="PROTEIN CUP-SHAPED COTYLEDON 2-RELATED"/>
    <property type="match status" value="1"/>
</dbReference>
<evidence type="ECO:0000256" key="1">
    <source>
        <dbReference type="ARBA" id="ARBA00023015"/>
    </source>
</evidence>
<accession>A0A5N6QXL9</accession>
<dbReference type="InterPro" id="IPR036093">
    <property type="entry name" value="NAC_dom_sf"/>
</dbReference>
<feature type="domain" description="NAC" evidence="5">
    <location>
        <begin position="7"/>
        <end position="183"/>
    </location>
</feature>
<dbReference type="InterPro" id="IPR003441">
    <property type="entry name" value="NAC-dom"/>
</dbReference>
<keyword evidence="1" id="KW-0805">Transcription regulation</keyword>
<evidence type="ECO:0000256" key="2">
    <source>
        <dbReference type="ARBA" id="ARBA00023125"/>
    </source>
</evidence>
<evidence type="ECO:0000256" key="4">
    <source>
        <dbReference type="ARBA" id="ARBA00023242"/>
    </source>
</evidence>
<reference evidence="6 7" key="1">
    <citation type="submission" date="2019-06" db="EMBL/GenBank/DDBJ databases">
        <title>A chromosomal-level reference genome of Carpinus fangiana (Coryloideae, Betulaceae).</title>
        <authorList>
            <person name="Yang X."/>
            <person name="Wang Z."/>
            <person name="Zhang L."/>
            <person name="Hao G."/>
            <person name="Liu J."/>
            <person name="Yang Y."/>
        </authorList>
    </citation>
    <scope>NUCLEOTIDE SEQUENCE [LARGE SCALE GENOMIC DNA]</scope>
    <source>
        <strain evidence="6">Cfa_2016G</strain>
        <tissue evidence="6">Leaf</tissue>
    </source>
</reference>
<dbReference type="Gene3D" id="2.170.150.80">
    <property type="entry name" value="NAC domain"/>
    <property type="match status" value="1"/>
</dbReference>
<dbReference type="Proteomes" id="UP000327013">
    <property type="component" value="Chromosome 3"/>
</dbReference>
<keyword evidence="7" id="KW-1185">Reference proteome</keyword>
<gene>
    <name evidence="6" type="ORF">FH972_008091</name>
</gene>
<sequence length="261" mass="28516">MGKASLLAPGFRFHPTDVELVMYYLKRKVMGKRLCFEPIAEVDIYKFAPWDLPDICNTVSVFVPYVHTAMNAYVLCMIFEKGGFGPKNSAQYGAPFKEEDWDDDNEVDCVKAGPSAGLSTPTYALPNNCSSSVAIDSSIFFGLVSGSCSGLSQTVPAHCEELTMAGSNDVVNLALGDCDILPEALANNYDDIFALLEPFTEDNTLISIEDDKNKDIRHDGNAEAIEGTLDIDKDLGYLGHTTGLSEDGFNLDEYFNVTDLD</sequence>
<dbReference type="OrthoDB" id="1882472at2759"/>
<organism evidence="6 7">
    <name type="scientific">Carpinus fangiana</name>
    <dbReference type="NCBI Taxonomy" id="176857"/>
    <lineage>
        <taxon>Eukaryota</taxon>
        <taxon>Viridiplantae</taxon>
        <taxon>Streptophyta</taxon>
        <taxon>Embryophyta</taxon>
        <taxon>Tracheophyta</taxon>
        <taxon>Spermatophyta</taxon>
        <taxon>Magnoliopsida</taxon>
        <taxon>eudicotyledons</taxon>
        <taxon>Gunneridae</taxon>
        <taxon>Pentapetalae</taxon>
        <taxon>rosids</taxon>
        <taxon>fabids</taxon>
        <taxon>Fagales</taxon>
        <taxon>Betulaceae</taxon>
        <taxon>Carpinus</taxon>
    </lineage>
</organism>
<keyword evidence="3" id="KW-0804">Transcription</keyword>
<name>A0A5N6QXL9_9ROSI</name>
<dbReference type="EMBL" id="CM017323">
    <property type="protein sequence ID" value="KAE8022279.1"/>
    <property type="molecule type" value="Genomic_DNA"/>
</dbReference>
<dbReference type="PANTHER" id="PTHR31744:SF210">
    <property type="entry name" value="NAC DOMAIN-CONTAINING PROTEIN 86-LIKE"/>
    <property type="match status" value="1"/>
</dbReference>
<evidence type="ECO:0000259" key="5">
    <source>
        <dbReference type="PROSITE" id="PS51005"/>
    </source>
</evidence>
<evidence type="ECO:0000256" key="3">
    <source>
        <dbReference type="ARBA" id="ARBA00023163"/>
    </source>
</evidence>
<dbReference type="Pfam" id="PF02365">
    <property type="entry name" value="NAM"/>
    <property type="match status" value="1"/>
</dbReference>
<dbReference type="AlphaFoldDB" id="A0A5N6QXL9"/>
<keyword evidence="2" id="KW-0238">DNA-binding</keyword>